<dbReference type="Proteomes" id="UP001596505">
    <property type="component" value="Unassembled WGS sequence"/>
</dbReference>
<evidence type="ECO:0000313" key="3">
    <source>
        <dbReference type="EMBL" id="MFC7393921.1"/>
    </source>
</evidence>
<dbReference type="PROSITE" id="PS00107">
    <property type="entry name" value="PROTEIN_KINASE_ATP"/>
    <property type="match status" value="1"/>
</dbReference>
<sequence>MNRLFYRIKKLKQKLIDRPLPEDTWISDRYHIKRVIGLGSFGITYLCRDQETRKLCVVKQVKPSRRKDKASIEMYENEVSIMKVLNHPAIPKFISSFQYKGHLFFAMDYVNGENIEDAIFAKGDRYREKEALLFMEELLDIVEYIHSQGIIHRDIRLPNVIKADGNLFLIDFGLARFLHDQIHSDFENLENYPVEKRLRRQNNVSSDFYALGHFLLYLLYSSFESDSKDEQPWEQELNITNLTKQMIKRMLQSEDAYHDIHELRNDLKHSLSNISS</sequence>
<dbReference type="PANTHER" id="PTHR24347">
    <property type="entry name" value="SERINE/THREONINE-PROTEIN KINASE"/>
    <property type="match status" value="1"/>
</dbReference>
<keyword evidence="3" id="KW-0808">Transferase</keyword>
<reference evidence="4" key="1">
    <citation type="journal article" date="2019" name="Int. J. Syst. Evol. Microbiol.">
        <title>The Global Catalogue of Microorganisms (GCM) 10K type strain sequencing project: providing services to taxonomists for standard genome sequencing and annotation.</title>
        <authorList>
            <consortium name="The Broad Institute Genomics Platform"/>
            <consortium name="The Broad Institute Genome Sequencing Center for Infectious Disease"/>
            <person name="Wu L."/>
            <person name="Ma J."/>
        </authorList>
    </citation>
    <scope>NUCLEOTIDE SEQUENCE [LARGE SCALE GENOMIC DNA]</scope>
    <source>
        <strain evidence="4">CGMCC 1.16305</strain>
    </source>
</reference>
<keyword evidence="3" id="KW-0723">Serine/threonine-protein kinase</keyword>
<protein>
    <submittedName>
        <fullName evidence="3">Serine/threonine protein kinase</fullName>
    </submittedName>
</protein>
<organism evidence="3 4">
    <name type="scientific">Scopulibacillus cellulosilyticus</name>
    <dbReference type="NCBI Taxonomy" id="2665665"/>
    <lineage>
        <taxon>Bacteria</taxon>
        <taxon>Bacillati</taxon>
        <taxon>Bacillota</taxon>
        <taxon>Bacilli</taxon>
        <taxon>Bacillales</taxon>
        <taxon>Sporolactobacillaceae</taxon>
        <taxon>Scopulibacillus</taxon>
    </lineage>
</organism>
<feature type="domain" description="Protein kinase" evidence="2">
    <location>
        <begin position="30"/>
        <end position="276"/>
    </location>
</feature>
<keyword evidence="3" id="KW-0418">Kinase</keyword>
<dbReference type="CDD" id="cd14014">
    <property type="entry name" value="STKc_PknB_like"/>
    <property type="match status" value="1"/>
</dbReference>
<dbReference type="InterPro" id="IPR000719">
    <property type="entry name" value="Prot_kinase_dom"/>
</dbReference>
<dbReference type="InterPro" id="IPR011009">
    <property type="entry name" value="Kinase-like_dom_sf"/>
</dbReference>
<dbReference type="SMART" id="SM00219">
    <property type="entry name" value="TyrKc"/>
    <property type="match status" value="1"/>
</dbReference>
<comment type="caution">
    <text evidence="3">The sequence shown here is derived from an EMBL/GenBank/DDBJ whole genome shotgun (WGS) entry which is preliminary data.</text>
</comment>
<dbReference type="PROSITE" id="PS50011">
    <property type="entry name" value="PROTEIN_KINASE_DOM"/>
    <property type="match status" value="1"/>
</dbReference>
<keyword evidence="1" id="KW-0547">Nucleotide-binding</keyword>
<proteinExistence type="predicted"/>
<feature type="binding site" evidence="1">
    <location>
        <position position="59"/>
    </location>
    <ligand>
        <name>ATP</name>
        <dbReference type="ChEBI" id="CHEBI:30616"/>
    </ligand>
</feature>
<dbReference type="Pfam" id="PF00069">
    <property type="entry name" value="Pkinase"/>
    <property type="match status" value="1"/>
</dbReference>
<dbReference type="Gene3D" id="1.10.510.10">
    <property type="entry name" value="Transferase(Phosphotransferase) domain 1"/>
    <property type="match status" value="1"/>
</dbReference>
<keyword evidence="1" id="KW-0067">ATP-binding</keyword>
<dbReference type="GO" id="GO:0004674">
    <property type="term" value="F:protein serine/threonine kinase activity"/>
    <property type="evidence" value="ECO:0007669"/>
    <property type="project" value="UniProtKB-KW"/>
</dbReference>
<dbReference type="InterPro" id="IPR020635">
    <property type="entry name" value="Tyr_kinase_cat_dom"/>
</dbReference>
<dbReference type="EMBL" id="JBHTCO010000017">
    <property type="protein sequence ID" value="MFC7393921.1"/>
    <property type="molecule type" value="Genomic_DNA"/>
</dbReference>
<dbReference type="InterPro" id="IPR017441">
    <property type="entry name" value="Protein_kinase_ATP_BS"/>
</dbReference>
<dbReference type="RefSeq" id="WP_380966742.1">
    <property type="nucleotide sequence ID" value="NZ_JBHTCO010000017.1"/>
</dbReference>
<gene>
    <name evidence="3" type="ORF">ACFQRG_13250</name>
</gene>
<evidence type="ECO:0000313" key="4">
    <source>
        <dbReference type="Proteomes" id="UP001596505"/>
    </source>
</evidence>
<keyword evidence="4" id="KW-1185">Reference proteome</keyword>
<name>A0ABW2Q037_9BACL</name>
<evidence type="ECO:0000259" key="2">
    <source>
        <dbReference type="PROSITE" id="PS50011"/>
    </source>
</evidence>
<accession>A0ABW2Q037</accession>
<evidence type="ECO:0000256" key="1">
    <source>
        <dbReference type="PROSITE-ProRule" id="PRU10141"/>
    </source>
</evidence>
<dbReference type="SUPFAM" id="SSF56112">
    <property type="entry name" value="Protein kinase-like (PK-like)"/>
    <property type="match status" value="1"/>
</dbReference>